<evidence type="ECO:0000313" key="12">
    <source>
        <dbReference type="EMBL" id="KAF5829637.1"/>
    </source>
</evidence>
<dbReference type="Pfam" id="PF08320">
    <property type="entry name" value="PIG-X"/>
    <property type="match status" value="1"/>
</dbReference>
<evidence type="ECO:0000256" key="4">
    <source>
        <dbReference type="ARBA" id="ARBA00022502"/>
    </source>
</evidence>
<comment type="pathway">
    <text evidence="2">Glycolipid biosynthesis; glycosylphosphatidylinositol-anchor biosynthesis.</text>
</comment>
<keyword evidence="7 11" id="KW-1133">Transmembrane helix</keyword>
<keyword evidence="8 11" id="KW-0472">Membrane</keyword>
<evidence type="ECO:0000256" key="3">
    <source>
        <dbReference type="ARBA" id="ARBA00010345"/>
    </source>
</evidence>
<evidence type="ECO:0000256" key="10">
    <source>
        <dbReference type="SAM" id="MobiDB-lite"/>
    </source>
</evidence>
<comment type="similarity">
    <text evidence="3">Belongs to the PIGX family.</text>
</comment>
<dbReference type="PANTHER" id="PTHR28650:SF1">
    <property type="entry name" value="PHOSPHATIDYLINOSITOL-GLYCAN BIOSYNTHESIS CLASS X PROTEIN"/>
    <property type="match status" value="1"/>
</dbReference>
<evidence type="ECO:0000256" key="6">
    <source>
        <dbReference type="ARBA" id="ARBA00022824"/>
    </source>
</evidence>
<evidence type="ECO:0000256" key="7">
    <source>
        <dbReference type="ARBA" id="ARBA00022989"/>
    </source>
</evidence>
<evidence type="ECO:0000256" key="9">
    <source>
        <dbReference type="ARBA" id="ARBA00023180"/>
    </source>
</evidence>
<organism evidence="12 13">
    <name type="scientific">Dunaliella salina</name>
    <name type="common">Green alga</name>
    <name type="synonym">Protococcus salinus</name>
    <dbReference type="NCBI Taxonomy" id="3046"/>
    <lineage>
        <taxon>Eukaryota</taxon>
        <taxon>Viridiplantae</taxon>
        <taxon>Chlorophyta</taxon>
        <taxon>core chlorophytes</taxon>
        <taxon>Chlorophyceae</taxon>
        <taxon>CS clade</taxon>
        <taxon>Chlamydomonadales</taxon>
        <taxon>Dunaliellaceae</taxon>
        <taxon>Dunaliella</taxon>
    </lineage>
</organism>
<keyword evidence="4" id="KW-0337">GPI-anchor biosynthesis</keyword>
<evidence type="ECO:0000256" key="1">
    <source>
        <dbReference type="ARBA" id="ARBA00004389"/>
    </source>
</evidence>
<gene>
    <name evidence="12" type="ORF">DUNSADRAFT_15704</name>
</gene>
<comment type="caution">
    <text evidence="12">The sequence shown here is derived from an EMBL/GenBank/DDBJ whole genome shotgun (WGS) entry which is preliminary data.</text>
</comment>
<sequence>MNVSLQGTGSHRSAVYTTDISGLNKELGCEVYQVIIAHALPAEVHLDPYELESLNEGNYGTMFLAHGLVDLEKPGPLCQPNTLTVHMAAPDGAALAGLPVAAAPVHARYPALTRCRGAGPNSSKTPWHLLSSGTVDVDMGVPTILASCSAGRDRKHGQVEEALRHSGQEPARTSSQHVPGTKKMGESHNLLWRIPSGNTCHTKFVGLLTSIVASLLCLYLLVELAFVHLNY</sequence>
<feature type="transmembrane region" description="Helical" evidence="11">
    <location>
        <begin position="204"/>
        <end position="227"/>
    </location>
</feature>
<name>A0ABQ7G4V8_DUNSA</name>
<feature type="compositionally biased region" description="Basic and acidic residues" evidence="10">
    <location>
        <begin position="156"/>
        <end position="167"/>
    </location>
</feature>
<reference evidence="12" key="1">
    <citation type="submission" date="2017-08" db="EMBL/GenBank/DDBJ databases">
        <authorList>
            <person name="Polle J.E."/>
            <person name="Barry K."/>
            <person name="Cushman J."/>
            <person name="Schmutz J."/>
            <person name="Tran D."/>
            <person name="Hathwaick L.T."/>
            <person name="Yim W.C."/>
            <person name="Jenkins J."/>
            <person name="Mckie-Krisberg Z.M."/>
            <person name="Prochnik S."/>
            <person name="Lindquist E."/>
            <person name="Dockter R.B."/>
            <person name="Adam C."/>
            <person name="Molina H."/>
            <person name="Bunkerborg J."/>
            <person name="Jin E."/>
            <person name="Buchheim M."/>
            <person name="Magnuson J."/>
        </authorList>
    </citation>
    <scope>NUCLEOTIDE SEQUENCE</scope>
    <source>
        <strain evidence="12">CCAP 19/18</strain>
    </source>
</reference>
<keyword evidence="9" id="KW-0325">Glycoprotein</keyword>
<keyword evidence="5 11" id="KW-0812">Transmembrane</keyword>
<evidence type="ECO:0000256" key="5">
    <source>
        <dbReference type="ARBA" id="ARBA00022692"/>
    </source>
</evidence>
<evidence type="ECO:0000313" key="13">
    <source>
        <dbReference type="Proteomes" id="UP000815325"/>
    </source>
</evidence>
<dbReference type="InterPro" id="IPR040039">
    <property type="entry name" value="PIGX"/>
</dbReference>
<dbReference type="EMBL" id="MU070133">
    <property type="protein sequence ID" value="KAF5829637.1"/>
    <property type="molecule type" value="Genomic_DNA"/>
</dbReference>
<protein>
    <submittedName>
        <fullName evidence="12">Uncharacterized protein</fullName>
    </submittedName>
</protein>
<proteinExistence type="inferred from homology"/>
<dbReference type="Proteomes" id="UP000815325">
    <property type="component" value="Unassembled WGS sequence"/>
</dbReference>
<accession>A0ABQ7G4V8</accession>
<keyword evidence="6" id="KW-0256">Endoplasmic reticulum</keyword>
<evidence type="ECO:0000256" key="2">
    <source>
        <dbReference type="ARBA" id="ARBA00004687"/>
    </source>
</evidence>
<feature type="region of interest" description="Disordered" evidence="10">
    <location>
        <begin position="151"/>
        <end position="183"/>
    </location>
</feature>
<evidence type="ECO:0000256" key="11">
    <source>
        <dbReference type="SAM" id="Phobius"/>
    </source>
</evidence>
<dbReference type="PANTHER" id="PTHR28650">
    <property type="entry name" value="PHOSPHATIDYLINOSITOL-GLYCAN BIOSYNTHESIS CLASS X PROTEIN"/>
    <property type="match status" value="1"/>
</dbReference>
<evidence type="ECO:0000256" key="8">
    <source>
        <dbReference type="ARBA" id="ARBA00023136"/>
    </source>
</evidence>
<keyword evidence="13" id="KW-1185">Reference proteome</keyword>
<dbReference type="InterPro" id="IPR013233">
    <property type="entry name" value="PIG-X/PBN1"/>
</dbReference>
<comment type="subcellular location">
    <subcellularLocation>
        <location evidence="1">Endoplasmic reticulum membrane</location>
        <topology evidence="1">Single-pass membrane protein</topology>
    </subcellularLocation>
</comment>